<reference evidence="1" key="1">
    <citation type="submission" date="2020-03" db="EMBL/GenBank/DDBJ databases">
        <title>The deep terrestrial virosphere.</title>
        <authorList>
            <person name="Holmfeldt K."/>
            <person name="Nilsson E."/>
            <person name="Simone D."/>
            <person name="Lopez-Fernandez M."/>
            <person name="Wu X."/>
            <person name="de Brujin I."/>
            <person name="Lundin D."/>
            <person name="Andersson A."/>
            <person name="Bertilsson S."/>
            <person name="Dopson M."/>
        </authorList>
    </citation>
    <scope>NUCLEOTIDE SEQUENCE</scope>
    <source>
        <strain evidence="1">MM415B02514</strain>
    </source>
</reference>
<sequence length="73" mass="7943">MSLHVTHICDRCGARESTLPAGKPITEPTILPFATKGLPDDLAFDLCQPCAAIIRANLVKLLSRQSEDLLKLD</sequence>
<dbReference type="AlphaFoldDB" id="A0A6M3L7C5"/>
<evidence type="ECO:0000313" key="1">
    <source>
        <dbReference type="EMBL" id="QJA89722.1"/>
    </source>
</evidence>
<protein>
    <submittedName>
        <fullName evidence="1">Uncharacterized protein</fullName>
    </submittedName>
</protein>
<gene>
    <name evidence="1" type="ORF">MM415B02514_0012</name>
</gene>
<dbReference type="EMBL" id="MT142864">
    <property type="protein sequence ID" value="QJA89722.1"/>
    <property type="molecule type" value="Genomic_DNA"/>
</dbReference>
<name>A0A6M3L7C5_9ZZZZ</name>
<organism evidence="1">
    <name type="scientific">viral metagenome</name>
    <dbReference type="NCBI Taxonomy" id="1070528"/>
    <lineage>
        <taxon>unclassified sequences</taxon>
        <taxon>metagenomes</taxon>
        <taxon>organismal metagenomes</taxon>
    </lineage>
</organism>
<proteinExistence type="predicted"/>
<accession>A0A6M3L7C5</accession>